<evidence type="ECO:0000313" key="4">
    <source>
        <dbReference type="RefSeq" id="XP_055883953.1"/>
    </source>
</evidence>
<feature type="repeat" description="ANK" evidence="1">
    <location>
        <begin position="400"/>
        <end position="432"/>
    </location>
</feature>
<dbReference type="Proteomes" id="UP001165740">
    <property type="component" value="Chromosome 4"/>
</dbReference>
<feature type="repeat" description="ANK" evidence="1">
    <location>
        <begin position="48"/>
        <end position="83"/>
    </location>
</feature>
<keyword evidence="3" id="KW-1185">Reference proteome</keyword>
<evidence type="ECO:0000313" key="6">
    <source>
        <dbReference type="RefSeq" id="XP_055883955.1"/>
    </source>
</evidence>
<keyword evidence="1" id="KW-0040">ANK repeat</keyword>
<evidence type="ECO:0000256" key="2">
    <source>
        <dbReference type="SAM" id="MobiDB-lite"/>
    </source>
</evidence>
<proteinExistence type="predicted"/>
<dbReference type="RefSeq" id="XP_055883954.1">
    <property type="nucleotide sequence ID" value="XM_056027979.1"/>
</dbReference>
<evidence type="ECO:0000313" key="3">
    <source>
        <dbReference type="Proteomes" id="UP001165740"/>
    </source>
</evidence>
<dbReference type="RefSeq" id="XP_055883953.1">
    <property type="nucleotide sequence ID" value="XM_056027978.1"/>
</dbReference>
<feature type="region of interest" description="Disordered" evidence="2">
    <location>
        <begin position="320"/>
        <end position="365"/>
    </location>
</feature>
<dbReference type="PROSITE" id="PS50297">
    <property type="entry name" value="ANK_REP_REGION"/>
    <property type="match status" value="1"/>
</dbReference>
<dbReference type="RefSeq" id="XP_055883957.1">
    <property type="nucleotide sequence ID" value="XM_056027982.1"/>
</dbReference>
<gene>
    <name evidence="4 5 6 7 8 9" type="primary">LOC106051201</name>
</gene>
<evidence type="ECO:0000313" key="9">
    <source>
        <dbReference type="RefSeq" id="XP_055883959.1"/>
    </source>
</evidence>
<organism evidence="3 5">
    <name type="scientific">Biomphalaria glabrata</name>
    <name type="common">Bloodfluke planorb</name>
    <name type="synonym">Freshwater snail</name>
    <dbReference type="NCBI Taxonomy" id="6526"/>
    <lineage>
        <taxon>Eukaryota</taxon>
        <taxon>Metazoa</taxon>
        <taxon>Spiralia</taxon>
        <taxon>Lophotrochozoa</taxon>
        <taxon>Mollusca</taxon>
        <taxon>Gastropoda</taxon>
        <taxon>Heterobranchia</taxon>
        <taxon>Euthyneura</taxon>
        <taxon>Panpulmonata</taxon>
        <taxon>Hygrophila</taxon>
        <taxon>Lymnaeoidea</taxon>
        <taxon>Planorbidae</taxon>
        <taxon>Biomphalaria</taxon>
    </lineage>
</organism>
<dbReference type="OrthoDB" id="2157354at2759"/>
<dbReference type="RefSeq" id="XP_055883958.1">
    <property type="nucleotide sequence ID" value="XM_056027983.1"/>
</dbReference>
<dbReference type="Gene3D" id="1.25.40.20">
    <property type="entry name" value="Ankyrin repeat-containing domain"/>
    <property type="match status" value="3"/>
</dbReference>
<feature type="repeat" description="ANK" evidence="1">
    <location>
        <begin position="85"/>
        <end position="121"/>
    </location>
</feature>
<dbReference type="GeneID" id="106051201"/>
<dbReference type="OMA" id="QHTEAME"/>
<evidence type="ECO:0000313" key="7">
    <source>
        <dbReference type="RefSeq" id="XP_055883957.1"/>
    </source>
</evidence>
<dbReference type="PANTHER" id="PTHR24118:SF99">
    <property type="entry name" value="POTE ANKYRIN DOMAIN FAMILY MEMBER 3C-RELATED"/>
    <property type="match status" value="1"/>
</dbReference>
<reference evidence="4 5" key="1">
    <citation type="submission" date="2025-04" db="UniProtKB">
        <authorList>
            <consortium name="RefSeq"/>
        </authorList>
    </citation>
    <scope>IDENTIFICATION</scope>
</reference>
<evidence type="ECO:0000313" key="8">
    <source>
        <dbReference type="RefSeq" id="XP_055883958.1"/>
    </source>
</evidence>
<evidence type="ECO:0000256" key="1">
    <source>
        <dbReference type="PROSITE-ProRule" id="PRU00023"/>
    </source>
</evidence>
<dbReference type="Pfam" id="PF12796">
    <property type="entry name" value="Ank_2"/>
    <property type="match status" value="2"/>
</dbReference>
<dbReference type="InterPro" id="IPR036770">
    <property type="entry name" value="Ankyrin_rpt-contain_sf"/>
</dbReference>
<accession>A0A9W3A9U4</accession>
<dbReference type="PRINTS" id="PR01415">
    <property type="entry name" value="ANKYRIN"/>
</dbReference>
<dbReference type="PANTHER" id="PTHR24118">
    <property type="entry name" value="POTE ANKYRIN DOMAIN"/>
    <property type="match status" value="1"/>
</dbReference>
<sequence>MSNKRGHDSGYEDEQNDVHILCQKSSLGEIITFLQSSPRGSRLHWYYDGETALHATVLSGRKDVCEVMSILLDHGADINAQTVVEGNTALHLVILHGVFPRDVDTIVFFLERKADLNIRNKKLRTPYDCAIANGHYELAGIVNGTVPPDKAKELYLQKCRSKYGPEIIQAILESNGTKLKHCLELGGDPNVLNKHGAGAIHYTVTHCKLPVYDTLLLLLESGADANLKDEEGDSALNLVIKNTKLRNSGVMVQCAQLLIDWGALAESRDVDGKNAHDLALEKNYTDVAAVLKKKPRKISQNKAERKKNVVFKEINSEHEFIPTPTPDIPIEKSPSPELPELPEQEPEPIPVPAPVKDEPKPEPLKSLPEVTLLEDENERHKEIKSLLDKGVDINQRQESTGNTALHICAERNYGSTAQLLLDHNIDSKLVNKKGQTAYVVARMNKSTPVMKAIFDKQKKDHSSAQDSSACIIL</sequence>
<dbReference type="RefSeq" id="XP_055883959.1">
    <property type="nucleotide sequence ID" value="XM_056027984.1"/>
</dbReference>
<dbReference type="AlphaFoldDB" id="A0A9W3A9U4"/>
<dbReference type="InterPro" id="IPR002110">
    <property type="entry name" value="Ankyrin_rpt"/>
</dbReference>
<name>A0A9W3A9U4_BIOGL</name>
<dbReference type="PROSITE" id="PS50088">
    <property type="entry name" value="ANK_REPEAT"/>
    <property type="match status" value="4"/>
</dbReference>
<dbReference type="RefSeq" id="XP_055883955.1">
    <property type="nucleotide sequence ID" value="XM_056027980.1"/>
</dbReference>
<protein>
    <submittedName>
        <fullName evidence="4 5">Ankyrin repeat and sterile alpha motif domain-containing protein 1B-like isoform X1</fullName>
    </submittedName>
</protein>
<dbReference type="SMART" id="SM00248">
    <property type="entry name" value="ANK"/>
    <property type="match status" value="6"/>
</dbReference>
<evidence type="ECO:0000313" key="5">
    <source>
        <dbReference type="RefSeq" id="XP_055883954.1"/>
    </source>
</evidence>
<feature type="repeat" description="ANK" evidence="1">
    <location>
        <begin position="195"/>
        <end position="230"/>
    </location>
</feature>
<dbReference type="SUPFAM" id="SSF48403">
    <property type="entry name" value="Ankyrin repeat"/>
    <property type="match status" value="2"/>
</dbReference>